<comment type="caution">
    <text evidence="1">The sequence shown here is derived from an EMBL/GenBank/DDBJ whole genome shotgun (WGS) entry which is preliminary data.</text>
</comment>
<reference evidence="1 2" key="1">
    <citation type="submission" date="2019-02" db="EMBL/GenBank/DDBJ databases">
        <title>The draft genome of Kosakonia quasisacchari strain WCHKQ120001.</title>
        <authorList>
            <person name="Wang C."/>
            <person name="Feng Y."/>
            <person name="Zong Z."/>
        </authorList>
    </citation>
    <scope>NUCLEOTIDE SEQUENCE [LARGE SCALE GENOMIC DNA]</scope>
    <source>
        <strain evidence="1 2">WCHKQ120001</strain>
    </source>
</reference>
<dbReference type="EMBL" id="SJOP01000010">
    <property type="protein sequence ID" value="TCC06806.1"/>
    <property type="molecule type" value="Genomic_DNA"/>
</dbReference>
<dbReference type="AlphaFoldDB" id="A0A4V2LZ50"/>
<dbReference type="RefSeq" id="WP_131409930.1">
    <property type="nucleotide sequence ID" value="NZ_SJOP01000010.1"/>
</dbReference>
<organism evidence="1 2">
    <name type="scientific">Kosakonia quasisacchari</name>
    <dbReference type="NCBI Taxonomy" id="2529380"/>
    <lineage>
        <taxon>Bacteria</taxon>
        <taxon>Pseudomonadati</taxon>
        <taxon>Pseudomonadota</taxon>
        <taxon>Gammaproteobacteria</taxon>
        <taxon>Enterobacterales</taxon>
        <taxon>Enterobacteriaceae</taxon>
        <taxon>Kosakonia</taxon>
    </lineage>
</organism>
<evidence type="ECO:0000313" key="1">
    <source>
        <dbReference type="EMBL" id="TCC06806.1"/>
    </source>
</evidence>
<gene>
    <name evidence="1" type="ORF">E0L21_12515</name>
</gene>
<accession>A0A4V2LZ50</accession>
<dbReference type="OrthoDB" id="6623510at2"/>
<name>A0A4V2LZ50_9ENTR</name>
<protein>
    <submittedName>
        <fullName evidence="1">Uncharacterized protein</fullName>
    </submittedName>
</protein>
<proteinExistence type="predicted"/>
<evidence type="ECO:0000313" key="2">
    <source>
        <dbReference type="Proteomes" id="UP000291793"/>
    </source>
</evidence>
<sequence length="224" mass="24984">MKHENFNTVIALLGLLLAAFSTYTQLKPEKDELDLVVTASLNPNAKFELKDNKYLPEGIFGANKKLAGPASIMLEVSNNMNRTVTIKKIKIELVKNDKGIIYYPQMINVSDKDTIDTLHTPVTIEGHSVIQRELSINIPVHYEERISSCFSRPGLFVSEPISINNIEYCYFSHGIDFLGNKVQLTQYEGGGTMFTKTSGGQSLTYKLTIKTGDNSEIIKMATLD</sequence>
<keyword evidence="2" id="KW-1185">Reference proteome</keyword>
<dbReference type="Proteomes" id="UP000291793">
    <property type="component" value="Unassembled WGS sequence"/>
</dbReference>